<dbReference type="SUPFAM" id="SSF81631">
    <property type="entry name" value="PAP/OAS1 substrate-binding domain"/>
    <property type="match status" value="1"/>
</dbReference>
<dbReference type="Gene3D" id="3.30.460.10">
    <property type="entry name" value="Beta Polymerase, domain 2"/>
    <property type="match status" value="1"/>
</dbReference>
<dbReference type="InterPro" id="IPR043519">
    <property type="entry name" value="NT_sf"/>
</dbReference>
<dbReference type="AlphaFoldDB" id="A0A1X6NRE2"/>
<dbReference type="GO" id="GO:0043634">
    <property type="term" value="P:polyadenylation-dependent ncRNA catabolic process"/>
    <property type="evidence" value="ECO:0007669"/>
    <property type="project" value="TreeGrafter"/>
</dbReference>
<dbReference type="OrthoDB" id="273917at2759"/>
<dbReference type="PANTHER" id="PTHR23092">
    <property type="entry name" value="POLY(A) RNA POLYMERASE"/>
    <property type="match status" value="1"/>
</dbReference>
<dbReference type="SUPFAM" id="SSF81301">
    <property type="entry name" value="Nucleotidyltransferase"/>
    <property type="match status" value="1"/>
</dbReference>
<evidence type="ECO:0000313" key="1">
    <source>
        <dbReference type="EMBL" id="OSX71174.1"/>
    </source>
</evidence>
<dbReference type="GO" id="GO:1990817">
    <property type="term" value="F:poly(A) RNA polymerase activity"/>
    <property type="evidence" value="ECO:0007669"/>
    <property type="project" value="InterPro"/>
</dbReference>
<evidence type="ECO:0000313" key="2">
    <source>
        <dbReference type="Proteomes" id="UP000218209"/>
    </source>
</evidence>
<organism evidence="1 2">
    <name type="scientific">Porphyra umbilicalis</name>
    <name type="common">Purple laver</name>
    <name type="synonym">Red alga</name>
    <dbReference type="NCBI Taxonomy" id="2786"/>
    <lineage>
        <taxon>Eukaryota</taxon>
        <taxon>Rhodophyta</taxon>
        <taxon>Bangiophyceae</taxon>
        <taxon>Bangiales</taxon>
        <taxon>Bangiaceae</taxon>
        <taxon>Porphyra</taxon>
    </lineage>
</organism>
<protein>
    <submittedName>
        <fullName evidence="1">Uncharacterized protein</fullName>
    </submittedName>
</protein>
<dbReference type="InterPro" id="IPR045862">
    <property type="entry name" value="Trf4-like"/>
</dbReference>
<dbReference type="Proteomes" id="UP000218209">
    <property type="component" value="Unassembled WGS sequence"/>
</dbReference>
<dbReference type="GO" id="GO:0003729">
    <property type="term" value="F:mRNA binding"/>
    <property type="evidence" value="ECO:0007669"/>
    <property type="project" value="TreeGrafter"/>
</dbReference>
<reference evidence="1 2" key="1">
    <citation type="submission" date="2017-03" db="EMBL/GenBank/DDBJ databases">
        <title>WGS assembly of Porphyra umbilicalis.</title>
        <authorList>
            <person name="Brawley S.H."/>
            <person name="Blouin N.A."/>
            <person name="Ficko-Blean E."/>
            <person name="Wheeler G.L."/>
            <person name="Lohr M."/>
            <person name="Goodson H.V."/>
            <person name="Jenkins J.W."/>
            <person name="Blaby-Haas C.E."/>
            <person name="Helliwell K.E."/>
            <person name="Chan C."/>
            <person name="Marriage T."/>
            <person name="Bhattacharya D."/>
            <person name="Klein A.S."/>
            <person name="Badis Y."/>
            <person name="Brodie J."/>
            <person name="Cao Y."/>
            <person name="Collen J."/>
            <person name="Dittami S.M."/>
            <person name="Gachon C.M."/>
            <person name="Green B.R."/>
            <person name="Karpowicz S."/>
            <person name="Kim J.W."/>
            <person name="Kudahl U."/>
            <person name="Lin S."/>
            <person name="Michel G."/>
            <person name="Mittag M."/>
            <person name="Olson B.J."/>
            <person name="Pangilinan J."/>
            <person name="Peng Y."/>
            <person name="Qiu H."/>
            <person name="Shu S."/>
            <person name="Singer J.T."/>
            <person name="Smith A.G."/>
            <person name="Sprecher B.N."/>
            <person name="Wagner V."/>
            <person name="Wang W."/>
            <person name="Wang Z.-Y."/>
            <person name="Yan J."/>
            <person name="Yarish C."/>
            <person name="Zoeuner-Riek S."/>
            <person name="Zhuang Y."/>
            <person name="Zou Y."/>
            <person name="Lindquist E.A."/>
            <person name="Grimwood J."/>
            <person name="Barry K."/>
            <person name="Rokhsar D.S."/>
            <person name="Schmutz J."/>
            <person name="Stiller J.W."/>
            <person name="Grossman A.R."/>
            <person name="Prochnik S.E."/>
        </authorList>
    </citation>
    <scope>NUCLEOTIDE SEQUENCE [LARGE SCALE GENOMIC DNA]</scope>
    <source>
        <strain evidence="1">4086291</strain>
    </source>
</reference>
<dbReference type="GO" id="GO:0031499">
    <property type="term" value="C:TRAMP complex"/>
    <property type="evidence" value="ECO:0007669"/>
    <property type="project" value="TreeGrafter"/>
</dbReference>
<keyword evidence="2" id="KW-1185">Reference proteome</keyword>
<dbReference type="PANTHER" id="PTHR23092:SF15">
    <property type="entry name" value="INACTIVE NON-CANONICAL POLY(A) RNA POLYMERASE PROTEIN TRF4-2-RELATED"/>
    <property type="match status" value="1"/>
</dbReference>
<proteinExistence type="predicted"/>
<dbReference type="GO" id="GO:0031123">
    <property type="term" value="P:RNA 3'-end processing"/>
    <property type="evidence" value="ECO:0007669"/>
    <property type="project" value="TreeGrafter"/>
</dbReference>
<name>A0A1X6NRE2_PORUM</name>
<dbReference type="GO" id="GO:0005730">
    <property type="term" value="C:nucleolus"/>
    <property type="evidence" value="ECO:0007669"/>
    <property type="project" value="TreeGrafter"/>
</dbReference>
<dbReference type="Gene3D" id="1.10.1410.10">
    <property type="match status" value="2"/>
</dbReference>
<gene>
    <name evidence="1" type="ORF">BU14_0582s0010</name>
</gene>
<dbReference type="EMBL" id="KV919161">
    <property type="protein sequence ID" value="OSX71174.1"/>
    <property type="molecule type" value="Genomic_DNA"/>
</dbReference>
<sequence>MLETVASALLRVPGQVRTLRVIRSRMPLVMLTDAASGVACDISFIQPNGPTNVPVIRRYPHSYPALHPLLLVVKAFLQQRGLNEVFTGGLGSTRCCCWWCPTWRRCVSISPPARRTWAAPLQPHPLRPPLQRGVCVDRGWRQPHTSYRVKSRRWAPADGDTRRYSVKDPNDEGNELGRDSYAAAQIRKVFAVAAAALGNWRRTGATVEHPTPLTTILYADPQMVTRREVVRRDQE</sequence>
<accession>A0A1X6NRE2</accession>